<dbReference type="SUPFAM" id="SSF102114">
    <property type="entry name" value="Radical SAM enzymes"/>
    <property type="match status" value="1"/>
</dbReference>
<evidence type="ECO:0000313" key="11">
    <source>
        <dbReference type="EMBL" id="STY90077.1"/>
    </source>
</evidence>
<dbReference type="GO" id="GO:0051539">
    <property type="term" value="F:4 iron, 4 sulfur cluster binding"/>
    <property type="evidence" value="ECO:0007669"/>
    <property type="project" value="UniProtKB-UniRule"/>
</dbReference>
<organism evidence="11 12">
    <name type="scientific">Moraxella bovis</name>
    <dbReference type="NCBI Taxonomy" id="476"/>
    <lineage>
        <taxon>Bacteria</taxon>
        <taxon>Pseudomonadati</taxon>
        <taxon>Pseudomonadota</taxon>
        <taxon>Gammaproteobacteria</taxon>
        <taxon>Moraxellales</taxon>
        <taxon>Moraxellaceae</taxon>
        <taxon>Moraxella</taxon>
    </lineage>
</organism>
<dbReference type="InterPro" id="IPR024924">
    <property type="entry name" value="7-CO-7-deazaguanine_synth-like"/>
</dbReference>
<dbReference type="SFLD" id="SFLDS00029">
    <property type="entry name" value="Radical_SAM"/>
    <property type="match status" value="1"/>
</dbReference>
<dbReference type="PANTHER" id="PTHR42836:SF1">
    <property type="entry name" value="7-CARBOXY-7-DEAZAGUANINE SYNTHASE"/>
    <property type="match status" value="1"/>
</dbReference>
<evidence type="ECO:0000256" key="1">
    <source>
        <dbReference type="ARBA" id="ARBA00022485"/>
    </source>
</evidence>
<comment type="cofactor">
    <cofactor evidence="8">
        <name>[4Fe-4S] cluster</name>
        <dbReference type="ChEBI" id="CHEBI:49883"/>
    </cofactor>
    <text evidence="8">Binds 1 [4Fe-4S] cluster. The cluster is coordinated with 3 cysteines and an exchangeable S-adenosyl-L-methionine.</text>
</comment>
<dbReference type="Pfam" id="PF04055">
    <property type="entry name" value="Radical_SAM"/>
    <property type="match status" value="1"/>
</dbReference>
<dbReference type="HAMAP" id="MF_00917">
    <property type="entry name" value="QueE"/>
    <property type="match status" value="1"/>
</dbReference>
<comment type="subunit">
    <text evidence="8">Homodimer.</text>
</comment>
<keyword evidence="2 8" id="KW-0949">S-adenosyl-L-methionine</keyword>
<evidence type="ECO:0000256" key="9">
    <source>
        <dbReference type="SAM" id="Phobius"/>
    </source>
</evidence>
<dbReference type="InterPro" id="IPR058240">
    <property type="entry name" value="rSAM_sf"/>
</dbReference>
<gene>
    <name evidence="8 11" type="primary">queE</name>
    <name evidence="11" type="ORF">NCTC9426_00081</name>
</gene>
<feature type="binding site" evidence="8">
    <location>
        <position position="144"/>
    </location>
    <ligand>
        <name>substrate</name>
    </ligand>
</feature>
<dbReference type="GO" id="GO:0016840">
    <property type="term" value="F:carbon-nitrogen lyase activity"/>
    <property type="evidence" value="ECO:0007669"/>
    <property type="project" value="UniProtKB-UniRule"/>
</dbReference>
<comment type="catalytic activity">
    <reaction evidence="8">
        <text>6-carboxy-5,6,7,8-tetrahydropterin + H(+) = 7-carboxy-7-carbaguanine + NH4(+)</text>
        <dbReference type="Rhea" id="RHEA:27974"/>
        <dbReference type="ChEBI" id="CHEBI:15378"/>
        <dbReference type="ChEBI" id="CHEBI:28938"/>
        <dbReference type="ChEBI" id="CHEBI:61032"/>
        <dbReference type="ChEBI" id="CHEBI:61036"/>
        <dbReference type="EC" id="4.3.99.3"/>
    </reaction>
</comment>
<dbReference type="PANTHER" id="PTHR42836">
    <property type="entry name" value="7-CARBOXY-7-DEAZAGUANINE SYNTHASE"/>
    <property type="match status" value="1"/>
</dbReference>
<keyword evidence="7 8" id="KW-0456">Lyase</keyword>
<feature type="transmembrane region" description="Helical" evidence="9">
    <location>
        <begin position="7"/>
        <end position="28"/>
    </location>
</feature>
<sequence>MARTRLFICLMNLNWCILNVDIFNIIFFPKFCQKSAKIVSFSIIIIPMSANSQSQSTPKSIQLRNTQIPTTDPSAGLKLTEIFYSLQGEALAMGLPTIFIRLTGCPLRCVYCDTTYSFTGGERWGLDTILEHIKEYPCKRICLTGGEPLAQPNAIALMKLLLDNGYEISLETAGALSVKDVPIAVSKVMDLKSPSSGEVGKNLWENLDYLTPHDQIKIVIADRADYDWAKGVLQKYELDKKCGVVWFSPMFNIDERKSDVPNLAVELAEWILADGLPVRFQLQLHKIIWADAKGK</sequence>
<dbReference type="Proteomes" id="UP000254133">
    <property type="component" value="Unassembled WGS sequence"/>
</dbReference>
<evidence type="ECO:0000256" key="5">
    <source>
        <dbReference type="ARBA" id="ARBA00023004"/>
    </source>
</evidence>
<dbReference type="PROSITE" id="PS51918">
    <property type="entry name" value="RADICAL_SAM"/>
    <property type="match status" value="1"/>
</dbReference>
<keyword evidence="6 8" id="KW-0411">Iron-sulfur</keyword>
<feature type="binding site" evidence="8">
    <location>
        <position position="109"/>
    </location>
    <ligand>
        <name>[4Fe-4S] cluster</name>
        <dbReference type="ChEBI" id="CHEBI:49883"/>
        <note>4Fe-4S-S-AdoMet</note>
    </ligand>
</feature>
<dbReference type="EMBL" id="UGPZ01000002">
    <property type="protein sequence ID" value="STY90077.1"/>
    <property type="molecule type" value="Genomic_DNA"/>
</dbReference>
<evidence type="ECO:0000259" key="10">
    <source>
        <dbReference type="PROSITE" id="PS51918"/>
    </source>
</evidence>
<keyword evidence="8" id="KW-0671">Queuosine biosynthesis</keyword>
<keyword evidence="4 8" id="KW-0460">Magnesium</keyword>
<dbReference type="GO" id="GO:0008616">
    <property type="term" value="P:tRNA queuosine(34) biosynthetic process"/>
    <property type="evidence" value="ECO:0007669"/>
    <property type="project" value="UniProtKB-UniRule"/>
</dbReference>
<evidence type="ECO:0000313" key="12">
    <source>
        <dbReference type="Proteomes" id="UP000254133"/>
    </source>
</evidence>
<dbReference type="GO" id="GO:0000287">
    <property type="term" value="F:magnesium ion binding"/>
    <property type="evidence" value="ECO:0007669"/>
    <property type="project" value="UniProtKB-UniRule"/>
</dbReference>
<comment type="function">
    <text evidence="8">Catalyzes the complex heterocyclic radical-mediated conversion of 6-carboxy-5,6,7,8-tetrahydropterin (CPH4) to 7-carboxy-7-deazaguanine (CDG), a step common to the biosynthetic pathways of all 7-deazapurine-containing compounds.</text>
</comment>
<feature type="binding site" evidence="8">
    <location>
        <begin position="86"/>
        <end position="88"/>
    </location>
    <ligand>
        <name>substrate</name>
    </ligand>
</feature>
<feature type="domain" description="Radical SAM core" evidence="10">
    <location>
        <begin position="92"/>
        <end position="291"/>
    </location>
</feature>
<name>A0A378PNC7_MORBO</name>
<dbReference type="InterPro" id="IPR013785">
    <property type="entry name" value="Aldolase_TIM"/>
</dbReference>
<evidence type="ECO:0000256" key="3">
    <source>
        <dbReference type="ARBA" id="ARBA00022723"/>
    </source>
</evidence>
<proteinExistence type="inferred from homology"/>
<comment type="caution">
    <text evidence="8">Lacks conserved residue(s) required for the propagation of feature annotation.</text>
</comment>
<dbReference type="InterPro" id="IPR027621">
    <property type="entry name" value="rSAM_QueE_gams"/>
</dbReference>
<dbReference type="NCBIfam" id="TIGR04349">
    <property type="entry name" value="rSAM_QueE_gams"/>
    <property type="match status" value="1"/>
</dbReference>
<keyword evidence="9" id="KW-0812">Transmembrane</keyword>
<dbReference type="GO" id="GO:1904047">
    <property type="term" value="F:S-adenosyl-L-methionine binding"/>
    <property type="evidence" value="ECO:0007669"/>
    <property type="project" value="UniProtKB-UniRule"/>
</dbReference>
<feature type="binding site" evidence="8">
    <location>
        <position position="146"/>
    </location>
    <ligand>
        <name>S-adenosyl-L-methionine</name>
        <dbReference type="ChEBI" id="CHEBI:59789"/>
    </ligand>
</feature>
<evidence type="ECO:0000256" key="7">
    <source>
        <dbReference type="ARBA" id="ARBA00023239"/>
    </source>
</evidence>
<dbReference type="InterPro" id="IPR007197">
    <property type="entry name" value="rSAM"/>
</dbReference>
<accession>A0A378PNC7</accession>
<dbReference type="UniPathway" id="UPA00391"/>
<evidence type="ECO:0000256" key="6">
    <source>
        <dbReference type="ARBA" id="ARBA00023014"/>
    </source>
</evidence>
<protein>
    <recommendedName>
        <fullName evidence="8">7-carboxy-7-deazaguanine synthase</fullName>
        <shortName evidence="8">CDG synthase</shortName>
        <ecNumber evidence="8">4.3.99.3</ecNumber>
    </recommendedName>
    <alternativeName>
        <fullName evidence="8">Queuosine biosynthesis protein QueE</fullName>
    </alternativeName>
</protein>
<feature type="binding site" evidence="8">
    <location>
        <begin position="111"/>
        <end position="113"/>
    </location>
    <ligand>
        <name>S-adenosyl-L-methionine</name>
        <dbReference type="ChEBI" id="CHEBI:59789"/>
    </ligand>
</feature>
<comment type="cofactor">
    <cofactor evidence="8">
        <name>S-adenosyl-L-methionine</name>
        <dbReference type="ChEBI" id="CHEBI:59789"/>
    </cofactor>
    <text evidence="8">Binds 1 S-adenosyl-L-methionine per subunit.</text>
</comment>
<dbReference type="AlphaFoldDB" id="A0A378PNC7"/>
<dbReference type="CDD" id="cd01335">
    <property type="entry name" value="Radical_SAM"/>
    <property type="match status" value="1"/>
</dbReference>
<comment type="similarity">
    <text evidence="8">Belongs to the radical SAM superfamily. 7-carboxy-7-deazaguanine synthase family.</text>
</comment>
<keyword evidence="9" id="KW-1133">Transmembrane helix</keyword>
<feature type="binding site" evidence="8">
    <location>
        <position position="101"/>
    </location>
    <ligand>
        <name>substrate</name>
    </ligand>
</feature>
<dbReference type="EC" id="4.3.99.3" evidence="8"/>
<dbReference type="Gene3D" id="3.20.20.70">
    <property type="entry name" value="Aldolase class I"/>
    <property type="match status" value="1"/>
</dbReference>
<comment type="pathway">
    <text evidence="8">Purine metabolism; 7-cyano-7-deazaguanine biosynthesis.</text>
</comment>
<keyword evidence="9" id="KW-0472">Membrane</keyword>
<keyword evidence="3 8" id="KW-0479">Metal-binding</keyword>
<evidence type="ECO:0000256" key="2">
    <source>
        <dbReference type="ARBA" id="ARBA00022691"/>
    </source>
</evidence>
<feature type="binding site" evidence="8">
    <location>
        <position position="105"/>
    </location>
    <ligand>
        <name>[4Fe-4S] cluster</name>
        <dbReference type="ChEBI" id="CHEBI:49883"/>
        <note>4Fe-4S-S-AdoMet</note>
    </ligand>
</feature>
<comment type="cofactor">
    <cofactor evidence="8">
        <name>Mg(2+)</name>
        <dbReference type="ChEBI" id="CHEBI:18420"/>
    </cofactor>
</comment>
<evidence type="ECO:0000256" key="4">
    <source>
        <dbReference type="ARBA" id="ARBA00022842"/>
    </source>
</evidence>
<evidence type="ECO:0000256" key="8">
    <source>
        <dbReference type="HAMAP-Rule" id="MF_00917"/>
    </source>
</evidence>
<keyword evidence="5 8" id="KW-0408">Iron</keyword>
<feature type="binding site" evidence="8">
    <location>
        <position position="114"/>
    </location>
    <ligand>
        <name>Mg(2+)</name>
        <dbReference type="ChEBI" id="CHEBI:18420"/>
    </ligand>
</feature>
<reference evidence="11 12" key="1">
    <citation type="submission" date="2018-06" db="EMBL/GenBank/DDBJ databases">
        <authorList>
            <consortium name="Pathogen Informatics"/>
            <person name="Doyle S."/>
        </authorList>
    </citation>
    <scope>NUCLEOTIDE SEQUENCE [LARGE SCALE GENOMIC DNA]</scope>
    <source>
        <strain evidence="11 12">NCTC9426</strain>
    </source>
</reference>
<feature type="binding site" evidence="8">
    <location>
        <position position="112"/>
    </location>
    <ligand>
        <name>[4Fe-4S] cluster</name>
        <dbReference type="ChEBI" id="CHEBI:49883"/>
        <note>4Fe-4S-S-AdoMet</note>
    </ligand>
</feature>
<keyword evidence="1 8" id="KW-0004">4Fe-4S</keyword>